<feature type="transmembrane region" description="Helical" evidence="1">
    <location>
        <begin position="115"/>
        <end position="134"/>
    </location>
</feature>
<feature type="transmembrane region" description="Helical" evidence="1">
    <location>
        <begin position="236"/>
        <end position="253"/>
    </location>
</feature>
<name>A0A327WJY0_9BACT</name>
<dbReference type="RefSeq" id="WP_111590755.1">
    <property type="nucleotide sequence ID" value="NZ_QLMA01000001.1"/>
</dbReference>
<evidence type="ECO:0000313" key="3">
    <source>
        <dbReference type="Proteomes" id="UP000249819"/>
    </source>
</evidence>
<comment type="caution">
    <text evidence="2">The sequence shown here is derived from an EMBL/GenBank/DDBJ whole genome shotgun (WGS) entry which is preliminary data.</text>
</comment>
<feature type="transmembrane region" description="Helical" evidence="1">
    <location>
        <begin position="52"/>
        <end position="74"/>
    </location>
</feature>
<keyword evidence="1" id="KW-1133">Transmembrane helix</keyword>
<feature type="transmembrane region" description="Helical" evidence="1">
    <location>
        <begin position="141"/>
        <end position="166"/>
    </location>
</feature>
<sequence length="362" mass="39945">MLAYNKTQLDNQEIIAATEKAYKQGYISAEERNNITEAHPVELYSPNVFMRVGIFVLTMIIAIFSMGLFGLMLLSGNASEGTFRGLLFFCGIISYAAAELLIKGKHHYKSGADDALIYFSAICIFYGVLLGTHYENEIRTSALVITIISVYISLRFADMIATAAAFGGLMWLLYSFIPNPWVIMIVSLGSYLLAVRLKYKYYASNALVLQSLALLTLYAAGNYFVVRELTGRTLSIFWVSTVLIPLIYLFLGVYKKDRTLLRIGLLLIAAMVFTIRYYHSIAPLEVAMTFAGAGMIAIAYVLLRYLKTPRHGFTSEEDDEEQTGALQLESLIIAQTFHKSAESDHVNFGGGTGGGGGASGDY</sequence>
<proteinExistence type="predicted"/>
<keyword evidence="1" id="KW-0812">Transmembrane</keyword>
<organism evidence="2 3">
    <name type="scientific">Chitinophaga dinghuensis</name>
    <dbReference type="NCBI Taxonomy" id="1539050"/>
    <lineage>
        <taxon>Bacteria</taxon>
        <taxon>Pseudomonadati</taxon>
        <taxon>Bacteroidota</taxon>
        <taxon>Chitinophagia</taxon>
        <taxon>Chitinophagales</taxon>
        <taxon>Chitinophagaceae</taxon>
        <taxon>Chitinophaga</taxon>
    </lineage>
</organism>
<evidence type="ECO:0000256" key="1">
    <source>
        <dbReference type="SAM" id="Phobius"/>
    </source>
</evidence>
<feature type="transmembrane region" description="Helical" evidence="1">
    <location>
        <begin position="206"/>
        <end position="224"/>
    </location>
</feature>
<dbReference type="OrthoDB" id="660047at2"/>
<protein>
    <recommendedName>
        <fullName evidence="4">Membrane protein DUF2157</fullName>
    </recommendedName>
</protein>
<evidence type="ECO:0000313" key="2">
    <source>
        <dbReference type="EMBL" id="RAJ88104.1"/>
    </source>
</evidence>
<feature type="transmembrane region" description="Helical" evidence="1">
    <location>
        <begin position="260"/>
        <end position="278"/>
    </location>
</feature>
<feature type="transmembrane region" description="Helical" evidence="1">
    <location>
        <begin position="86"/>
        <end position="103"/>
    </location>
</feature>
<keyword evidence="1" id="KW-0472">Membrane</keyword>
<dbReference type="AlphaFoldDB" id="A0A327WJY0"/>
<reference evidence="2 3" key="1">
    <citation type="submission" date="2018-06" db="EMBL/GenBank/DDBJ databases">
        <title>Genomic Encyclopedia of Archaeal and Bacterial Type Strains, Phase II (KMG-II): from individual species to whole genera.</title>
        <authorList>
            <person name="Goeker M."/>
        </authorList>
    </citation>
    <scope>NUCLEOTIDE SEQUENCE [LARGE SCALE GENOMIC DNA]</scope>
    <source>
        <strain evidence="2 3">DSM 29821</strain>
    </source>
</reference>
<accession>A0A327WJY0</accession>
<feature type="transmembrane region" description="Helical" evidence="1">
    <location>
        <begin position="172"/>
        <end position="194"/>
    </location>
</feature>
<evidence type="ECO:0008006" key="4">
    <source>
        <dbReference type="Google" id="ProtNLM"/>
    </source>
</evidence>
<dbReference type="EMBL" id="QLMA01000001">
    <property type="protein sequence ID" value="RAJ88104.1"/>
    <property type="molecule type" value="Genomic_DNA"/>
</dbReference>
<feature type="transmembrane region" description="Helical" evidence="1">
    <location>
        <begin position="284"/>
        <end position="303"/>
    </location>
</feature>
<keyword evidence="3" id="KW-1185">Reference proteome</keyword>
<dbReference type="Proteomes" id="UP000249819">
    <property type="component" value="Unassembled WGS sequence"/>
</dbReference>
<gene>
    <name evidence="2" type="ORF">CLV59_101869</name>
</gene>